<dbReference type="PANTHER" id="PTHR43976:SF16">
    <property type="entry name" value="SHORT-CHAIN DEHYDROGENASE_REDUCTASE FAMILY PROTEIN"/>
    <property type="match status" value="1"/>
</dbReference>
<dbReference type="SUPFAM" id="SSF51735">
    <property type="entry name" value="NAD(P)-binding Rossmann-fold domains"/>
    <property type="match status" value="1"/>
</dbReference>
<dbReference type="InterPro" id="IPR020904">
    <property type="entry name" value="Sc_DH/Rdtase_CS"/>
</dbReference>
<dbReference type="Pfam" id="PF00106">
    <property type="entry name" value="adh_short"/>
    <property type="match status" value="1"/>
</dbReference>
<evidence type="ECO:0000313" key="4">
    <source>
        <dbReference type="EMBL" id="MFC4242557.1"/>
    </source>
</evidence>
<dbReference type="Gene3D" id="3.40.50.720">
    <property type="entry name" value="NAD(P)-binding Rossmann-like Domain"/>
    <property type="match status" value="1"/>
</dbReference>
<keyword evidence="5" id="KW-1185">Reference proteome</keyword>
<evidence type="ECO:0000313" key="5">
    <source>
        <dbReference type="Proteomes" id="UP001595900"/>
    </source>
</evidence>
<keyword evidence="2" id="KW-0560">Oxidoreductase</keyword>
<evidence type="ECO:0000256" key="1">
    <source>
        <dbReference type="ARBA" id="ARBA00006484"/>
    </source>
</evidence>
<dbReference type="InterPro" id="IPR002347">
    <property type="entry name" value="SDR_fam"/>
</dbReference>
<dbReference type="CDD" id="cd05374">
    <property type="entry name" value="17beta-HSD-like_SDR_c"/>
    <property type="match status" value="1"/>
</dbReference>
<dbReference type="EMBL" id="JBHSCN010000003">
    <property type="protein sequence ID" value="MFC4242557.1"/>
    <property type="molecule type" value="Genomic_DNA"/>
</dbReference>
<sequence>MTAKTWLITGAGRGFGHEIARAALEAGDQVIATARNPEQIEAALPGHEDHLLAVRLDVTDSVSAADAAQAGLERFGRIDVLVNNAGYGQAGAFEELTPQLIDRQFQTNVFGTFNVTRAVLPAMRAQRSGHILNISSLLGVVGTDWWSVYCATKFAVAGWSEALSKELGSFGIRVTSVHPGQFSTDFLDPSSLGMTDLRIDDYRSLDAERRDFVSGRNHDQPGDPQKFAAAILTLASLEQPPVRWAAGSDALASFQGRAAQLQDSAAQWHELSSSTDSAAQTK</sequence>
<dbReference type="Proteomes" id="UP001595900">
    <property type="component" value="Unassembled WGS sequence"/>
</dbReference>
<dbReference type="PANTHER" id="PTHR43976">
    <property type="entry name" value="SHORT CHAIN DEHYDROGENASE"/>
    <property type="match status" value="1"/>
</dbReference>
<dbReference type="InterPro" id="IPR036291">
    <property type="entry name" value="NAD(P)-bd_dom_sf"/>
</dbReference>
<name>A0ABV8Q288_9MICO</name>
<organism evidence="4 5">
    <name type="scientific">Gryllotalpicola reticulitermitis</name>
    <dbReference type="NCBI Taxonomy" id="1184153"/>
    <lineage>
        <taxon>Bacteria</taxon>
        <taxon>Bacillati</taxon>
        <taxon>Actinomycetota</taxon>
        <taxon>Actinomycetes</taxon>
        <taxon>Micrococcales</taxon>
        <taxon>Microbacteriaceae</taxon>
        <taxon>Gryllotalpicola</taxon>
    </lineage>
</organism>
<dbReference type="RefSeq" id="WP_390227422.1">
    <property type="nucleotide sequence ID" value="NZ_JBHSCN010000003.1"/>
</dbReference>
<dbReference type="InterPro" id="IPR051911">
    <property type="entry name" value="SDR_oxidoreductase"/>
</dbReference>
<dbReference type="PROSITE" id="PS00061">
    <property type="entry name" value="ADH_SHORT"/>
    <property type="match status" value="1"/>
</dbReference>
<dbReference type="PRINTS" id="PR00080">
    <property type="entry name" value="SDRFAMILY"/>
</dbReference>
<reference evidence="5" key="1">
    <citation type="journal article" date="2019" name="Int. J. Syst. Evol. Microbiol.">
        <title>The Global Catalogue of Microorganisms (GCM) 10K type strain sequencing project: providing services to taxonomists for standard genome sequencing and annotation.</title>
        <authorList>
            <consortium name="The Broad Institute Genomics Platform"/>
            <consortium name="The Broad Institute Genome Sequencing Center for Infectious Disease"/>
            <person name="Wu L."/>
            <person name="Ma J."/>
        </authorList>
    </citation>
    <scope>NUCLEOTIDE SEQUENCE [LARGE SCALE GENOMIC DNA]</scope>
    <source>
        <strain evidence="5">CGMCC 1.10363</strain>
    </source>
</reference>
<gene>
    <name evidence="4" type="ORF">ACFOYW_04155</name>
</gene>
<comment type="similarity">
    <text evidence="1 3">Belongs to the short-chain dehydrogenases/reductases (SDR) family.</text>
</comment>
<comment type="caution">
    <text evidence="4">The sequence shown here is derived from an EMBL/GenBank/DDBJ whole genome shotgun (WGS) entry which is preliminary data.</text>
</comment>
<dbReference type="PRINTS" id="PR00081">
    <property type="entry name" value="GDHRDH"/>
</dbReference>
<evidence type="ECO:0000256" key="2">
    <source>
        <dbReference type="ARBA" id="ARBA00023002"/>
    </source>
</evidence>
<evidence type="ECO:0000256" key="3">
    <source>
        <dbReference type="RuleBase" id="RU000363"/>
    </source>
</evidence>
<proteinExistence type="inferred from homology"/>
<protein>
    <submittedName>
        <fullName evidence="4">SDR family NAD(P)-dependent oxidoreductase</fullName>
    </submittedName>
</protein>
<accession>A0ABV8Q288</accession>